<keyword evidence="1" id="KW-0812">Transmembrane</keyword>
<reference evidence="2" key="1">
    <citation type="journal article" date="2013" name="Genetics">
        <title>The draft genome and transcriptome of Panagrellus redivivus are shaped by the harsh demands of a free-living lifestyle.</title>
        <authorList>
            <person name="Srinivasan J."/>
            <person name="Dillman A.R."/>
            <person name="Macchietto M.G."/>
            <person name="Heikkinen L."/>
            <person name="Lakso M."/>
            <person name="Fracchia K.M."/>
            <person name="Antoshechkin I."/>
            <person name="Mortazavi A."/>
            <person name="Wong G."/>
            <person name="Sternberg P.W."/>
        </authorList>
    </citation>
    <scope>NUCLEOTIDE SEQUENCE [LARGE SCALE GENOMIC DNA]</scope>
    <source>
        <strain evidence="2">MT8872</strain>
    </source>
</reference>
<sequence>MDADKEESDSLKFLTLIFLVCVSFLSNAITLCIFSSILCRRKKLQLLQQKSISVAIYLNSFIWIEVVYSIFSLIYFFNIGLQAVMLEPSKQISYVLWITGIPVVVSVLLLPATLAFLTVERCFGMRFPVNSFHDWHNLLTFCYFMTLIIVTLLLSVGQVFKALPKGALTGCYAYRCIITDLGRKIYNVEMATFGILMVVTSTVLLVFIRKQLVKSRLMVRLNRLVLSSVLVIVITEFTPKLILEVSSQLSNVSILSFAPLSGIMWAITNVILAFVYRDCFNSTTVNPRELSTNNSAIRMVQMSRF</sequence>
<evidence type="ECO:0000313" key="2">
    <source>
        <dbReference type="Proteomes" id="UP000492821"/>
    </source>
</evidence>
<dbReference type="WBParaSite" id="Pan_g5122.t1">
    <property type="protein sequence ID" value="Pan_g5122.t1"/>
    <property type="gene ID" value="Pan_g5122"/>
</dbReference>
<reference evidence="3" key="2">
    <citation type="submission" date="2020-10" db="UniProtKB">
        <authorList>
            <consortium name="WormBaseParasite"/>
        </authorList>
    </citation>
    <scope>IDENTIFICATION</scope>
</reference>
<keyword evidence="2" id="KW-1185">Reference proteome</keyword>
<name>A0A7E4VZF5_PANRE</name>
<keyword evidence="1" id="KW-1133">Transmembrane helix</keyword>
<feature type="transmembrane region" description="Helical" evidence="1">
    <location>
        <begin position="221"/>
        <end position="242"/>
    </location>
</feature>
<feature type="transmembrane region" description="Helical" evidence="1">
    <location>
        <begin position="51"/>
        <end position="74"/>
    </location>
</feature>
<protein>
    <submittedName>
        <fullName evidence="3">G_PROTEIN_RECEP_F1_2 domain-containing protein</fullName>
    </submittedName>
</protein>
<dbReference type="Proteomes" id="UP000492821">
    <property type="component" value="Unassembled WGS sequence"/>
</dbReference>
<accession>A0A7E4VZF5</accession>
<proteinExistence type="predicted"/>
<organism evidence="2 3">
    <name type="scientific">Panagrellus redivivus</name>
    <name type="common">Microworm</name>
    <dbReference type="NCBI Taxonomy" id="6233"/>
    <lineage>
        <taxon>Eukaryota</taxon>
        <taxon>Metazoa</taxon>
        <taxon>Ecdysozoa</taxon>
        <taxon>Nematoda</taxon>
        <taxon>Chromadorea</taxon>
        <taxon>Rhabditida</taxon>
        <taxon>Tylenchina</taxon>
        <taxon>Panagrolaimomorpha</taxon>
        <taxon>Panagrolaimoidea</taxon>
        <taxon>Panagrolaimidae</taxon>
        <taxon>Panagrellus</taxon>
    </lineage>
</organism>
<dbReference type="AlphaFoldDB" id="A0A7E4VZF5"/>
<feature type="transmembrane region" description="Helical" evidence="1">
    <location>
        <begin position="190"/>
        <end position="209"/>
    </location>
</feature>
<feature type="transmembrane region" description="Helical" evidence="1">
    <location>
        <begin position="138"/>
        <end position="160"/>
    </location>
</feature>
<keyword evidence="1" id="KW-0472">Membrane</keyword>
<feature type="transmembrane region" description="Helical" evidence="1">
    <location>
        <begin position="254"/>
        <end position="276"/>
    </location>
</feature>
<feature type="transmembrane region" description="Helical" evidence="1">
    <location>
        <begin position="13"/>
        <end position="39"/>
    </location>
</feature>
<evidence type="ECO:0000313" key="3">
    <source>
        <dbReference type="WBParaSite" id="Pan_g5122.t1"/>
    </source>
</evidence>
<feature type="transmembrane region" description="Helical" evidence="1">
    <location>
        <begin position="94"/>
        <end position="117"/>
    </location>
</feature>
<evidence type="ECO:0000256" key="1">
    <source>
        <dbReference type="SAM" id="Phobius"/>
    </source>
</evidence>